<gene>
    <name evidence="2" type="ORF">J1N35_022031</name>
</gene>
<name>A0A9D4A2J8_9ROSI</name>
<sequence length="313" mass="36499">MLKFFLNFLILLQMFFKQLKLQLVFPLQSSVGGLGFHDLLLFNLSLLGRQVWRLTQFKDTLYYKVLSSKYFPNGNIFWPKEVDKPSYTWSGIFKAAKALQNGFVWFVGDGKSIDIRNDNWGFKGLNGDSLHHSLLSDNERVLLFKNIGFDPHRAYWRIIWKLKLLPNIRVFSWRKCPRCKANEETLIYALKDCLSARAILTLEGLDNRLIEGNCSRCINWLEDVLRVIDLKNSWNNRNNFVFKGREDDAHVVWERAKSFSQDFRIHNLVELSAIPATTICKTWTKPLNDYVKINFDGSVSNGKVGFGYHKRFG</sequence>
<dbReference type="Proteomes" id="UP000828251">
    <property type="component" value="Unassembled WGS sequence"/>
</dbReference>
<feature type="chain" id="PRO_5039439506" description="Reverse transcriptase zinc-binding domain-containing protein" evidence="1">
    <location>
        <begin position="22"/>
        <end position="313"/>
    </location>
</feature>
<evidence type="ECO:0000256" key="1">
    <source>
        <dbReference type="SAM" id="SignalP"/>
    </source>
</evidence>
<accession>A0A9D4A2J8</accession>
<keyword evidence="3" id="KW-1185">Reference proteome</keyword>
<organism evidence="2 3">
    <name type="scientific">Gossypium stocksii</name>
    <dbReference type="NCBI Taxonomy" id="47602"/>
    <lineage>
        <taxon>Eukaryota</taxon>
        <taxon>Viridiplantae</taxon>
        <taxon>Streptophyta</taxon>
        <taxon>Embryophyta</taxon>
        <taxon>Tracheophyta</taxon>
        <taxon>Spermatophyta</taxon>
        <taxon>Magnoliopsida</taxon>
        <taxon>eudicotyledons</taxon>
        <taxon>Gunneridae</taxon>
        <taxon>Pentapetalae</taxon>
        <taxon>rosids</taxon>
        <taxon>malvids</taxon>
        <taxon>Malvales</taxon>
        <taxon>Malvaceae</taxon>
        <taxon>Malvoideae</taxon>
        <taxon>Gossypium</taxon>
    </lineage>
</organism>
<protein>
    <recommendedName>
        <fullName evidence="4">Reverse transcriptase zinc-binding domain-containing protein</fullName>
    </recommendedName>
</protein>
<keyword evidence="1" id="KW-0732">Signal</keyword>
<evidence type="ECO:0000313" key="3">
    <source>
        <dbReference type="Proteomes" id="UP000828251"/>
    </source>
</evidence>
<reference evidence="2 3" key="1">
    <citation type="journal article" date="2021" name="Plant Biotechnol. J.">
        <title>Multi-omics assisted identification of the key and species-specific regulatory components of drought-tolerant mechanisms in Gossypium stocksii.</title>
        <authorList>
            <person name="Yu D."/>
            <person name="Ke L."/>
            <person name="Zhang D."/>
            <person name="Wu Y."/>
            <person name="Sun Y."/>
            <person name="Mei J."/>
            <person name="Sun J."/>
            <person name="Sun Y."/>
        </authorList>
    </citation>
    <scope>NUCLEOTIDE SEQUENCE [LARGE SCALE GENOMIC DNA]</scope>
    <source>
        <strain evidence="3">cv. E1</strain>
        <tissue evidence="2">Leaf</tissue>
    </source>
</reference>
<proteinExistence type="predicted"/>
<evidence type="ECO:0008006" key="4">
    <source>
        <dbReference type="Google" id="ProtNLM"/>
    </source>
</evidence>
<dbReference type="EMBL" id="JAIQCV010000007">
    <property type="protein sequence ID" value="KAH1082270.1"/>
    <property type="molecule type" value="Genomic_DNA"/>
</dbReference>
<feature type="signal peptide" evidence="1">
    <location>
        <begin position="1"/>
        <end position="21"/>
    </location>
</feature>
<dbReference type="AlphaFoldDB" id="A0A9D4A2J8"/>
<evidence type="ECO:0000313" key="2">
    <source>
        <dbReference type="EMBL" id="KAH1082270.1"/>
    </source>
</evidence>
<dbReference type="OrthoDB" id="999038at2759"/>
<comment type="caution">
    <text evidence="2">The sequence shown here is derived from an EMBL/GenBank/DDBJ whole genome shotgun (WGS) entry which is preliminary data.</text>
</comment>